<evidence type="ECO:0000256" key="1">
    <source>
        <dbReference type="SAM" id="Phobius"/>
    </source>
</evidence>
<protein>
    <submittedName>
        <fullName evidence="2">Uncharacterized protein</fullName>
    </submittedName>
</protein>
<feature type="transmembrane region" description="Helical" evidence="1">
    <location>
        <begin position="251"/>
        <end position="270"/>
    </location>
</feature>
<feature type="transmembrane region" description="Helical" evidence="1">
    <location>
        <begin position="21"/>
        <end position="40"/>
    </location>
</feature>
<feature type="transmembrane region" description="Helical" evidence="1">
    <location>
        <begin position="189"/>
        <end position="207"/>
    </location>
</feature>
<feature type="transmembrane region" description="Helical" evidence="1">
    <location>
        <begin position="122"/>
        <end position="148"/>
    </location>
</feature>
<dbReference type="Proteomes" id="UP001396646">
    <property type="component" value="Unassembled WGS sequence"/>
</dbReference>
<gene>
    <name evidence="2" type="ORF">WOA13_00845</name>
</gene>
<name>A0ABU9KPS0_9EURY</name>
<keyword evidence="1" id="KW-0812">Transmembrane</keyword>
<accession>A0ABU9KPS0</accession>
<sequence length="278" mass="31072">MDRYRITSINRSLDPDYPTNRLILLICLIVIIISSLFNFASNKDVIAAAIYGLKAGISVFLVWAISREIDPDHEIAAFVPVILSLIPAMIYGIQPLLAMYWILLISRIVNRSTGSKAGILDIMAALLIAAYLSHEIFWIFGILTAAALFIDSRLSGPEKVHLSAAIIMAVITLFMIQKGNENAIAEFSITRIVALISMIFLFLLPLLSSEKIKSKSDRTGEPLETIRVKLTMVLFLLTVITFTLIDIDQNGFWPLLWCIATGIGLYRLFIRNISIDFH</sequence>
<organism evidence="2 3">
    <name type="scientific">Methanococcoides cohabitans</name>
    <dbReference type="NCBI Taxonomy" id="3136559"/>
    <lineage>
        <taxon>Archaea</taxon>
        <taxon>Methanobacteriati</taxon>
        <taxon>Methanobacteriota</taxon>
        <taxon>Stenosarchaea group</taxon>
        <taxon>Methanomicrobia</taxon>
        <taxon>Methanosarcinales</taxon>
        <taxon>Methanosarcinaceae</taxon>
        <taxon>Methanococcoides</taxon>
    </lineage>
</organism>
<feature type="transmembrane region" description="Helical" evidence="1">
    <location>
        <begin position="77"/>
        <end position="102"/>
    </location>
</feature>
<proteinExistence type="predicted"/>
<evidence type="ECO:0000313" key="2">
    <source>
        <dbReference type="EMBL" id="MEL4304385.1"/>
    </source>
</evidence>
<dbReference type="RefSeq" id="WP_342126114.1">
    <property type="nucleotide sequence ID" value="NZ_JBCAUS010000002.1"/>
</dbReference>
<feature type="transmembrane region" description="Helical" evidence="1">
    <location>
        <begin position="46"/>
        <end position="65"/>
    </location>
</feature>
<dbReference type="EMBL" id="JBCAUS010000002">
    <property type="protein sequence ID" value="MEL4304385.1"/>
    <property type="molecule type" value="Genomic_DNA"/>
</dbReference>
<keyword evidence="1" id="KW-1133">Transmembrane helix</keyword>
<evidence type="ECO:0000313" key="3">
    <source>
        <dbReference type="Proteomes" id="UP001396646"/>
    </source>
</evidence>
<reference evidence="2 3" key="1">
    <citation type="submission" date="2024-04" db="EMBL/GenBank/DDBJ databases">
        <title>Methanococcoides sp. LMO-2.</title>
        <authorList>
            <person name="Liang L."/>
        </authorList>
    </citation>
    <scope>NUCLEOTIDE SEQUENCE [LARGE SCALE GENOMIC DNA]</scope>
    <source>
        <strain evidence="2 3">LMO-2</strain>
    </source>
</reference>
<comment type="caution">
    <text evidence="2">The sequence shown here is derived from an EMBL/GenBank/DDBJ whole genome shotgun (WGS) entry which is preliminary data.</text>
</comment>
<feature type="transmembrane region" description="Helical" evidence="1">
    <location>
        <begin position="160"/>
        <end position="177"/>
    </location>
</feature>
<keyword evidence="1" id="KW-0472">Membrane</keyword>
<keyword evidence="3" id="KW-1185">Reference proteome</keyword>
<feature type="transmembrane region" description="Helical" evidence="1">
    <location>
        <begin position="228"/>
        <end position="245"/>
    </location>
</feature>